<keyword evidence="4" id="KW-1185">Reference proteome</keyword>
<proteinExistence type="predicted"/>
<evidence type="ECO:0000313" key="4">
    <source>
        <dbReference type="Proteomes" id="UP000028492"/>
    </source>
</evidence>
<dbReference type="PANTHER" id="PTHR42942:SF1">
    <property type="entry name" value="ALKYLTRANSFERASE-LIKE PROTEIN 1"/>
    <property type="match status" value="1"/>
</dbReference>
<dbReference type="PANTHER" id="PTHR42942">
    <property type="entry name" value="6-O-METHYLGUANINE DNA METHYLTRANSFERASE"/>
    <property type="match status" value="1"/>
</dbReference>
<dbReference type="Gene3D" id="1.10.10.10">
    <property type="entry name" value="Winged helix-like DNA-binding domain superfamily/Winged helix DNA-binding domain"/>
    <property type="match status" value="1"/>
</dbReference>
<dbReference type="AlphaFoldDB" id="A0A075UZH4"/>
<organism evidence="3 4">
    <name type="scientific">Amycolatopsis japonica</name>
    <dbReference type="NCBI Taxonomy" id="208439"/>
    <lineage>
        <taxon>Bacteria</taxon>
        <taxon>Bacillati</taxon>
        <taxon>Actinomycetota</taxon>
        <taxon>Actinomycetes</taxon>
        <taxon>Pseudonocardiales</taxon>
        <taxon>Pseudonocardiaceae</taxon>
        <taxon>Amycolatopsis</taxon>
        <taxon>Amycolatopsis japonica group</taxon>
    </lineage>
</organism>
<dbReference type="GO" id="GO:0006281">
    <property type="term" value="P:DNA repair"/>
    <property type="evidence" value="ECO:0007669"/>
    <property type="project" value="InterPro"/>
</dbReference>
<feature type="domain" description="Methylated-DNA-[protein]-cysteine S-methyltransferase DNA binding" evidence="2">
    <location>
        <begin position="5"/>
        <end position="79"/>
    </location>
</feature>
<evidence type="ECO:0000256" key="1">
    <source>
        <dbReference type="ARBA" id="ARBA00022763"/>
    </source>
</evidence>
<sequence length="107" mass="11702">MDDELHERVREVIASVPAGSVATYGDIASVSGAPSPRLVGRILGEDGQDLPWHRILRADGTPAPHLVDEQLQRLRAEGVIPDGQRVDLRKYRWQRDPGDDAGPGALF</sequence>
<keyword evidence="1" id="KW-0227">DNA damage</keyword>
<dbReference type="GO" id="GO:0003824">
    <property type="term" value="F:catalytic activity"/>
    <property type="evidence" value="ECO:0007669"/>
    <property type="project" value="InterPro"/>
</dbReference>
<name>A0A075UZH4_9PSEU</name>
<dbReference type="EMBL" id="CP008953">
    <property type="protein sequence ID" value="AIG79602.1"/>
    <property type="molecule type" value="Genomic_DNA"/>
</dbReference>
<dbReference type="RefSeq" id="WP_037332048.1">
    <property type="nucleotide sequence ID" value="NZ_CP008953.1"/>
</dbReference>
<dbReference type="eggNOG" id="COG3695">
    <property type="taxonomic scope" value="Bacteria"/>
</dbReference>
<dbReference type="InterPro" id="IPR036217">
    <property type="entry name" value="MethylDNA_cys_MeTrfase_DNAb"/>
</dbReference>
<dbReference type="Pfam" id="PF01035">
    <property type="entry name" value="DNA_binding_1"/>
    <property type="match status" value="1"/>
</dbReference>
<dbReference type="STRING" id="208439.AJAP_33970"/>
<dbReference type="InterPro" id="IPR036388">
    <property type="entry name" value="WH-like_DNA-bd_sf"/>
</dbReference>
<accession>A0A075UZH4</accession>
<reference evidence="3 4" key="1">
    <citation type="journal article" date="2014" name="J. Biotechnol.">
        <title>Complete genome sequence of the actinobacterium Amycolatopsis japonica MG417-CF17(T) (=DSM 44213T) producing (S,S)-N,N'-ethylenediaminedisuccinic acid.</title>
        <authorList>
            <person name="Stegmann E."/>
            <person name="Albersmeier A."/>
            <person name="Spohn M."/>
            <person name="Gert H."/>
            <person name="Weber T."/>
            <person name="Wohlleben W."/>
            <person name="Kalinowski J."/>
            <person name="Ruckert C."/>
        </authorList>
    </citation>
    <scope>NUCLEOTIDE SEQUENCE [LARGE SCALE GENOMIC DNA]</scope>
    <source>
        <strain evidence="4">MG417-CF17 (DSM 44213)</strain>
    </source>
</reference>
<dbReference type="SUPFAM" id="SSF46767">
    <property type="entry name" value="Methylated DNA-protein cysteine methyltransferase, C-terminal domain"/>
    <property type="match status" value="1"/>
</dbReference>
<dbReference type="InterPro" id="IPR052520">
    <property type="entry name" value="ATL_DNA_repair"/>
</dbReference>
<protein>
    <recommendedName>
        <fullName evidence="2">Methylated-DNA-[protein]-cysteine S-methyltransferase DNA binding domain-containing protein</fullName>
    </recommendedName>
</protein>
<evidence type="ECO:0000259" key="2">
    <source>
        <dbReference type="Pfam" id="PF01035"/>
    </source>
</evidence>
<dbReference type="CDD" id="cd06445">
    <property type="entry name" value="ATase"/>
    <property type="match status" value="1"/>
</dbReference>
<gene>
    <name evidence="3" type="ORF">AJAP_33970</name>
</gene>
<evidence type="ECO:0000313" key="3">
    <source>
        <dbReference type="EMBL" id="AIG79602.1"/>
    </source>
</evidence>
<dbReference type="InterPro" id="IPR014048">
    <property type="entry name" value="MethylDNA_cys_MeTrfase_DNA-bd"/>
</dbReference>
<dbReference type="HOGENOM" id="CLU_000445_52_5_11"/>
<dbReference type="KEGG" id="aja:AJAP_33970"/>
<dbReference type="Proteomes" id="UP000028492">
    <property type="component" value="Chromosome"/>
</dbReference>